<feature type="transmembrane region" description="Helical" evidence="5">
    <location>
        <begin position="166"/>
        <end position="189"/>
    </location>
</feature>
<feature type="transmembrane region" description="Helical" evidence="5">
    <location>
        <begin position="58"/>
        <end position="80"/>
    </location>
</feature>
<evidence type="ECO:0000256" key="3">
    <source>
        <dbReference type="ARBA" id="ARBA00022989"/>
    </source>
</evidence>
<feature type="transmembrane region" description="Helical" evidence="5">
    <location>
        <begin position="227"/>
        <end position="247"/>
    </location>
</feature>
<feature type="domain" description="ABC-2 type transporter transmembrane" evidence="6">
    <location>
        <begin position="7"/>
        <end position="210"/>
    </location>
</feature>
<evidence type="ECO:0000259" key="6">
    <source>
        <dbReference type="Pfam" id="PF01061"/>
    </source>
</evidence>
<feature type="transmembrane region" description="Helical" evidence="5">
    <location>
        <begin position="138"/>
        <end position="159"/>
    </location>
</feature>
<protein>
    <submittedName>
        <fullName evidence="7">ABC transporter permease</fullName>
    </submittedName>
</protein>
<accession>A0ABW4YQX8</accession>
<dbReference type="RefSeq" id="WP_377775596.1">
    <property type="nucleotide sequence ID" value="NZ_JBHUHO010000049.1"/>
</dbReference>
<feature type="transmembrane region" description="Helical" evidence="5">
    <location>
        <begin position="101"/>
        <end position="126"/>
    </location>
</feature>
<keyword evidence="8" id="KW-1185">Reference proteome</keyword>
<dbReference type="Proteomes" id="UP001597362">
    <property type="component" value="Unassembled WGS sequence"/>
</dbReference>
<evidence type="ECO:0000313" key="7">
    <source>
        <dbReference type="EMBL" id="MFD2118056.1"/>
    </source>
</evidence>
<evidence type="ECO:0000256" key="4">
    <source>
        <dbReference type="ARBA" id="ARBA00023136"/>
    </source>
</evidence>
<dbReference type="InterPro" id="IPR013525">
    <property type="entry name" value="ABC2_TM"/>
</dbReference>
<keyword evidence="3 5" id="KW-1133">Transmembrane helix</keyword>
<organism evidence="7 8">
    <name type="scientific">Paenibacillus yanchengensis</name>
    <dbReference type="NCBI Taxonomy" id="2035833"/>
    <lineage>
        <taxon>Bacteria</taxon>
        <taxon>Bacillati</taxon>
        <taxon>Bacillota</taxon>
        <taxon>Bacilli</taxon>
        <taxon>Bacillales</taxon>
        <taxon>Paenibacillaceae</taxon>
        <taxon>Paenibacillus</taxon>
    </lineage>
</organism>
<evidence type="ECO:0000256" key="2">
    <source>
        <dbReference type="ARBA" id="ARBA00022692"/>
    </source>
</evidence>
<evidence type="ECO:0000256" key="1">
    <source>
        <dbReference type="ARBA" id="ARBA00004141"/>
    </source>
</evidence>
<gene>
    <name evidence="7" type="ORF">ACFSJH_20350</name>
</gene>
<dbReference type="EMBL" id="JBHUHO010000049">
    <property type="protein sequence ID" value="MFD2118056.1"/>
    <property type="molecule type" value="Genomic_DNA"/>
</dbReference>
<keyword evidence="2 5" id="KW-0812">Transmembrane</keyword>
<proteinExistence type="predicted"/>
<sequence>MKNKKLAHLLKYEFKNTMANFFTPFFGIVFPILMGSFLTSTISSGVPVAQQAQVETSIALMVALIIPLAIMLISFPALFAQETEQGVITRMELFGFKEKEIIIAKIIVHYTIVTCALILFSTVMISLHNIITPHWSALLIYLVCYYAIATLLFIFSYAVTMLVKKFGITFAIVMTLYFAIMIFSGMMGIQPDELPSWGQKIAYSLPLAHMSSDFHTYWGSGFTGYNFMPIIQSFIFMTAIVAIVYLISWQKRRRRLH</sequence>
<comment type="caution">
    <text evidence="7">The sequence shown here is derived from an EMBL/GenBank/DDBJ whole genome shotgun (WGS) entry which is preliminary data.</text>
</comment>
<evidence type="ECO:0000313" key="8">
    <source>
        <dbReference type="Proteomes" id="UP001597362"/>
    </source>
</evidence>
<reference evidence="8" key="1">
    <citation type="journal article" date="2019" name="Int. J. Syst. Evol. Microbiol.">
        <title>The Global Catalogue of Microorganisms (GCM) 10K type strain sequencing project: providing services to taxonomists for standard genome sequencing and annotation.</title>
        <authorList>
            <consortium name="The Broad Institute Genomics Platform"/>
            <consortium name="The Broad Institute Genome Sequencing Center for Infectious Disease"/>
            <person name="Wu L."/>
            <person name="Ma J."/>
        </authorList>
    </citation>
    <scope>NUCLEOTIDE SEQUENCE [LARGE SCALE GENOMIC DNA]</scope>
    <source>
        <strain evidence="8">GH52</strain>
    </source>
</reference>
<dbReference type="Pfam" id="PF01061">
    <property type="entry name" value="ABC2_membrane"/>
    <property type="match status" value="1"/>
</dbReference>
<keyword evidence="4 5" id="KW-0472">Membrane</keyword>
<feature type="transmembrane region" description="Helical" evidence="5">
    <location>
        <begin position="21"/>
        <end position="38"/>
    </location>
</feature>
<name>A0ABW4YQX8_9BACL</name>
<evidence type="ECO:0000256" key="5">
    <source>
        <dbReference type="SAM" id="Phobius"/>
    </source>
</evidence>
<comment type="subcellular location">
    <subcellularLocation>
        <location evidence="1">Membrane</location>
        <topology evidence="1">Multi-pass membrane protein</topology>
    </subcellularLocation>
</comment>